<feature type="repeat" description="WD" evidence="3">
    <location>
        <begin position="19"/>
        <end position="59"/>
    </location>
</feature>
<dbReference type="OrthoDB" id="538223at2759"/>
<reference evidence="4 5" key="1">
    <citation type="submission" date="2019-02" db="EMBL/GenBank/DDBJ databases">
        <title>Genome sequencing of the rare red list fungi Phellinidium pouzarii.</title>
        <authorList>
            <person name="Buettner E."/>
            <person name="Kellner H."/>
        </authorList>
    </citation>
    <scope>NUCLEOTIDE SEQUENCE [LARGE SCALE GENOMIC DNA]</scope>
    <source>
        <strain evidence="4 5">DSM 108285</strain>
    </source>
</reference>
<evidence type="ECO:0000313" key="5">
    <source>
        <dbReference type="Proteomes" id="UP000308199"/>
    </source>
</evidence>
<organism evidence="4 5">
    <name type="scientific">Phellinidium pouzarii</name>
    <dbReference type="NCBI Taxonomy" id="167371"/>
    <lineage>
        <taxon>Eukaryota</taxon>
        <taxon>Fungi</taxon>
        <taxon>Dikarya</taxon>
        <taxon>Basidiomycota</taxon>
        <taxon>Agaricomycotina</taxon>
        <taxon>Agaricomycetes</taxon>
        <taxon>Hymenochaetales</taxon>
        <taxon>Hymenochaetaceae</taxon>
        <taxon>Phellinidium</taxon>
    </lineage>
</organism>
<dbReference type="PROSITE" id="PS50082">
    <property type="entry name" value="WD_REPEATS_2"/>
    <property type="match status" value="3"/>
</dbReference>
<dbReference type="PROSITE" id="PS00678">
    <property type="entry name" value="WD_REPEATS_1"/>
    <property type="match status" value="1"/>
</dbReference>
<sequence>MSLIGPYQSLQFVHAQDCSEEHGDAVWGVKWTTKDRVVSVSADGSVKQWDTASGQTLAARPPHTIGIGSLSVSPTGTHALYNSLEGLTALWDLETNELVGSHESYTRTSGSGEQGEPAWSVSLHPSGETYAATGASGKVTIHSAGPSNFGERVAKLDSGRSRMGMFATHSPDGKRLALSLETGQIFIFDLTAQALAATYTAHAAAVRSLAWSADGEQILSASDDRRLTLFDVRASPSGKPGAGAVAALVGHGSWVLSAAFSPDGRLALSGSADKTIKVWDIGARAAVSTIQDTGEVWSVSWRPQAPAPGTAGAFVTGGEDGFVKWWRSAGAS</sequence>
<dbReference type="InterPro" id="IPR019775">
    <property type="entry name" value="WD40_repeat_CS"/>
</dbReference>
<dbReference type="InterPro" id="IPR001680">
    <property type="entry name" value="WD40_rpt"/>
</dbReference>
<keyword evidence="2" id="KW-0677">Repeat</keyword>
<dbReference type="Gene3D" id="2.130.10.10">
    <property type="entry name" value="YVTN repeat-like/Quinoprotein amine dehydrogenase"/>
    <property type="match status" value="3"/>
</dbReference>
<dbReference type="AlphaFoldDB" id="A0A4S4L9V3"/>
<dbReference type="SMART" id="SM00320">
    <property type="entry name" value="WD40"/>
    <property type="match status" value="6"/>
</dbReference>
<dbReference type="InterPro" id="IPR036322">
    <property type="entry name" value="WD40_repeat_dom_sf"/>
</dbReference>
<comment type="caution">
    <text evidence="4">The sequence shown here is derived from an EMBL/GenBank/DDBJ whole genome shotgun (WGS) entry which is preliminary data.</text>
</comment>
<evidence type="ECO:0000313" key="4">
    <source>
        <dbReference type="EMBL" id="THH08235.1"/>
    </source>
</evidence>
<feature type="repeat" description="WD" evidence="3">
    <location>
        <begin position="248"/>
        <end position="289"/>
    </location>
</feature>
<dbReference type="Proteomes" id="UP000308199">
    <property type="component" value="Unassembled WGS sequence"/>
</dbReference>
<proteinExistence type="predicted"/>
<evidence type="ECO:0000256" key="1">
    <source>
        <dbReference type="ARBA" id="ARBA00022574"/>
    </source>
</evidence>
<dbReference type="SUPFAM" id="SSF50978">
    <property type="entry name" value="WD40 repeat-like"/>
    <property type="match status" value="1"/>
</dbReference>
<name>A0A4S4L9V3_9AGAM</name>
<dbReference type="EMBL" id="SGPK01000108">
    <property type="protein sequence ID" value="THH08235.1"/>
    <property type="molecule type" value="Genomic_DNA"/>
</dbReference>
<accession>A0A4S4L9V3</accession>
<keyword evidence="5" id="KW-1185">Reference proteome</keyword>
<evidence type="ECO:0000256" key="3">
    <source>
        <dbReference type="PROSITE-ProRule" id="PRU00221"/>
    </source>
</evidence>
<dbReference type="PROSITE" id="PS50294">
    <property type="entry name" value="WD_REPEATS_REGION"/>
    <property type="match status" value="2"/>
</dbReference>
<gene>
    <name evidence="4" type="ORF">EW145_g2850</name>
</gene>
<dbReference type="PRINTS" id="PR00320">
    <property type="entry name" value="GPROTEINBRPT"/>
</dbReference>
<dbReference type="InterPro" id="IPR015943">
    <property type="entry name" value="WD40/YVTN_repeat-like_dom_sf"/>
</dbReference>
<dbReference type="PANTHER" id="PTHR44019">
    <property type="entry name" value="WD REPEAT-CONTAINING PROTEIN 55"/>
    <property type="match status" value="1"/>
</dbReference>
<dbReference type="PANTHER" id="PTHR44019:SF8">
    <property type="entry name" value="POC1 CENTRIOLAR PROTEIN HOMOLOG"/>
    <property type="match status" value="1"/>
</dbReference>
<evidence type="ECO:0000256" key="2">
    <source>
        <dbReference type="ARBA" id="ARBA00022737"/>
    </source>
</evidence>
<keyword evidence="1 3" id="KW-0853">WD repeat</keyword>
<protein>
    <submittedName>
        <fullName evidence="4">Uncharacterized protein</fullName>
    </submittedName>
</protein>
<dbReference type="InterPro" id="IPR020472">
    <property type="entry name" value="WD40_PAC1"/>
</dbReference>
<feature type="repeat" description="WD" evidence="3">
    <location>
        <begin position="199"/>
        <end position="233"/>
    </location>
</feature>
<dbReference type="InterPro" id="IPR050505">
    <property type="entry name" value="WDR55/POC1"/>
</dbReference>
<dbReference type="Pfam" id="PF00400">
    <property type="entry name" value="WD40"/>
    <property type="match status" value="4"/>
</dbReference>